<accession>A0A2N9FCT5</accession>
<reference evidence="11" key="1">
    <citation type="submission" date="2018-02" db="EMBL/GenBank/DDBJ databases">
        <authorList>
            <person name="Cohen D.B."/>
            <person name="Kent A.D."/>
        </authorList>
    </citation>
    <scope>NUCLEOTIDE SEQUENCE</scope>
</reference>
<feature type="domain" description="B box-type" evidence="10">
    <location>
        <begin position="1"/>
        <end position="48"/>
    </location>
</feature>
<evidence type="ECO:0000256" key="5">
    <source>
        <dbReference type="ARBA" id="ARBA00022833"/>
    </source>
</evidence>
<evidence type="ECO:0000256" key="8">
    <source>
        <dbReference type="ARBA" id="ARBA00023242"/>
    </source>
</evidence>
<dbReference type="PANTHER" id="PTHR31832">
    <property type="entry name" value="B-BOX ZINC FINGER PROTEIN 22"/>
    <property type="match status" value="1"/>
</dbReference>
<evidence type="ECO:0000256" key="2">
    <source>
        <dbReference type="ARBA" id="ARBA00022723"/>
    </source>
</evidence>
<gene>
    <name evidence="11" type="ORF">FSB_LOCUS12541</name>
    <name evidence="12" type="ORF">FSB_LOCUS28770</name>
</gene>
<evidence type="ECO:0000256" key="3">
    <source>
        <dbReference type="ARBA" id="ARBA00022737"/>
    </source>
</evidence>
<dbReference type="GO" id="GO:0006355">
    <property type="term" value="P:regulation of DNA-templated transcription"/>
    <property type="evidence" value="ECO:0007669"/>
    <property type="project" value="TreeGrafter"/>
</dbReference>
<proteinExistence type="predicted"/>
<keyword evidence="5" id="KW-0862">Zinc</keyword>
<keyword evidence="7" id="KW-0804">Transcription</keyword>
<dbReference type="InterPro" id="IPR051979">
    <property type="entry name" value="B-box_zinc_finger"/>
</dbReference>
<evidence type="ECO:0000259" key="10">
    <source>
        <dbReference type="PROSITE" id="PS50119"/>
    </source>
</evidence>
<keyword evidence="4 9" id="KW-0863">Zinc-finger</keyword>
<dbReference type="AlphaFoldDB" id="A0A2N9FCT5"/>
<dbReference type="GO" id="GO:0008270">
    <property type="term" value="F:zinc ion binding"/>
    <property type="evidence" value="ECO:0007669"/>
    <property type="project" value="UniProtKB-KW"/>
</dbReference>
<dbReference type="PROSITE" id="PS50119">
    <property type="entry name" value="ZF_BBOX"/>
    <property type="match status" value="2"/>
</dbReference>
<keyword evidence="2" id="KW-0479">Metal-binding</keyword>
<evidence type="ECO:0000256" key="6">
    <source>
        <dbReference type="ARBA" id="ARBA00023015"/>
    </source>
</evidence>
<protein>
    <recommendedName>
        <fullName evidence="10">B box-type domain-containing protein</fullName>
    </recommendedName>
</protein>
<dbReference type="Pfam" id="PF00643">
    <property type="entry name" value="zf-B_box"/>
    <property type="match status" value="2"/>
</dbReference>
<name>A0A2N9FCT5_FAGSY</name>
<evidence type="ECO:0000313" key="12">
    <source>
        <dbReference type="EMBL" id="SPD00888.1"/>
    </source>
</evidence>
<evidence type="ECO:0000256" key="9">
    <source>
        <dbReference type="PROSITE-ProRule" id="PRU00024"/>
    </source>
</evidence>
<dbReference type="CDD" id="cd19821">
    <property type="entry name" value="Bbox1_BBX-like"/>
    <property type="match status" value="2"/>
</dbReference>
<evidence type="ECO:0000256" key="4">
    <source>
        <dbReference type="ARBA" id="ARBA00022771"/>
    </source>
</evidence>
<comment type="subcellular location">
    <subcellularLocation>
        <location evidence="1">Nucleus</location>
    </subcellularLocation>
</comment>
<dbReference type="EMBL" id="OIVN01000724">
    <property type="protein sequence ID" value="SPC84659.1"/>
    <property type="molecule type" value="Genomic_DNA"/>
</dbReference>
<dbReference type="PANTHER" id="PTHR31832:SF68">
    <property type="entry name" value="B-BOX ZINC FINGER PROTEIN 22"/>
    <property type="match status" value="1"/>
</dbReference>
<dbReference type="InterPro" id="IPR000315">
    <property type="entry name" value="Znf_B-box"/>
</dbReference>
<dbReference type="Gene3D" id="3.30.160.60">
    <property type="entry name" value="Classic Zinc Finger"/>
    <property type="match status" value="1"/>
</dbReference>
<feature type="domain" description="B box-type" evidence="10">
    <location>
        <begin position="51"/>
        <end position="98"/>
    </location>
</feature>
<dbReference type="FunFam" id="3.30.160.60:FF:000589">
    <property type="entry name" value="B-box zinc finger protein 22"/>
    <property type="match status" value="1"/>
</dbReference>
<dbReference type="InterPro" id="IPR049808">
    <property type="entry name" value="CONSTANS-like_Bbox1"/>
</dbReference>
<keyword evidence="6" id="KW-0805">Transcription regulation</keyword>
<keyword evidence="8" id="KW-0539">Nucleus</keyword>
<dbReference type="GO" id="GO:0009640">
    <property type="term" value="P:photomorphogenesis"/>
    <property type="evidence" value="ECO:0007669"/>
    <property type="project" value="TreeGrafter"/>
</dbReference>
<dbReference type="GO" id="GO:0005634">
    <property type="term" value="C:nucleus"/>
    <property type="evidence" value="ECO:0007669"/>
    <property type="project" value="UniProtKB-SubCell"/>
</dbReference>
<evidence type="ECO:0000256" key="1">
    <source>
        <dbReference type="ARBA" id="ARBA00004123"/>
    </source>
</evidence>
<dbReference type="EMBL" id="OIVN01002134">
    <property type="protein sequence ID" value="SPD00888.1"/>
    <property type="molecule type" value="Genomic_DNA"/>
</dbReference>
<evidence type="ECO:0000313" key="11">
    <source>
        <dbReference type="EMBL" id="SPC84659.1"/>
    </source>
</evidence>
<evidence type="ECO:0000256" key="7">
    <source>
        <dbReference type="ARBA" id="ARBA00023163"/>
    </source>
</evidence>
<keyword evidence="3" id="KW-0677">Repeat</keyword>
<organism evidence="11">
    <name type="scientific">Fagus sylvatica</name>
    <name type="common">Beechnut</name>
    <dbReference type="NCBI Taxonomy" id="28930"/>
    <lineage>
        <taxon>Eukaryota</taxon>
        <taxon>Viridiplantae</taxon>
        <taxon>Streptophyta</taxon>
        <taxon>Embryophyta</taxon>
        <taxon>Tracheophyta</taxon>
        <taxon>Spermatophyta</taxon>
        <taxon>Magnoliopsida</taxon>
        <taxon>eudicotyledons</taxon>
        <taxon>Gunneridae</taxon>
        <taxon>Pentapetalae</taxon>
        <taxon>rosids</taxon>
        <taxon>fabids</taxon>
        <taxon>Fagales</taxon>
        <taxon>Fagaceae</taxon>
        <taxon>Fagus</taxon>
    </lineage>
</organism>
<dbReference type="SMART" id="SM00336">
    <property type="entry name" value="BBOX"/>
    <property type="match status" value="2"/>
</dbReference>
<sequence>MMKIQCNACEGAEASVLCCADEAVLCWACDDKIHAANKLASKHQRVPLSASSMPNCDICQETVGYFFCLEDRALLCRKCDVAIHTANSYVSSHQRFLITGVKVGLEATDPSVSCTKERFNSIEKVSETVPSRPMSKRGAMVSFTGESKELLPEQFCGNGTLATNKVPVTGDTSPGDIPEWRLDEYLGLAGFSQNYGVMDSVSSTFHDPFFTRSLESTLVKKHGETPTIVPDIDRCYAERLH</sequence>